<name>A0A839YZJ5_9SPHN</name>
<dbReference type="EMBL" id="JACICF010000001">
    <property type="protein sequence ID" value="MBB3763880.1"/>
    <property type="molecule type" value="Genomic_DNA"/>
</dbReference>
<dbReference type="AlphaFoldDB" id="A0A839YZJ5"/>
<evidence type="ECO:0000313" key="2">
    <source>
        <dbReference type="EMBL" id="MBB3763880.1"/>
    </source>
</evidence>
<feature type="transmembrane region" description="Helical" evidence="1">
    <location>
        <begin position="21"/>
        <end position="42"/>
    </location>
</feature>
<keyword evidence="3" id="KW-1185">Reference proteome</keyword>
<protein>
    <submittedName>
        <fullName evidence="2">Uncharacterized protein</fullName>
    </submittedName>
</protein>
<sequence>MNLRALINRWYSGGVEYPGGSLTEYTVSMPPLAFAVLSYFLFEESNVAEGWMGVALQVLAILSALLSITSLVYGVRLWAAKLKGHPTKKEKRFLSKEYHDG</sequence>
<comment type="caution">
    <text evidence="2">The sequence shown here is derived from an EMBL/GenBank/DDBJ whole genome shotgun (WGS) entry which is preliminary data.</text>
</comment>
<evidence type="ECO:0000256" key="1">
    <source>
        <dbReference type="SAM" id="Phobius"/>
    </source>
</evidence>
<feature type="transmembrane region" description="Helical" evidence="1">
    <location>
        <begin position="54"/>
        <end position="79"/>
    </location>
</feature>
<proteinExistence type="predicted"/>
<reference evidence="2 3" key="1">
    <citation type="submission" date="2020-08" db="EMBL/GenBank/DDBJ databases">
        <title>Genomic Encyclopedia of Type Strains, Phase IV (KMG-IV): sequencing the most valuable type-strain genomes for metagenomic binning, comparative biology and taxonomic classification.</title>
        <authorList>
            <person name="Goeker M."/>
        </authorList>
    </citation>
    <scope>NUCLEOTIDE SEQUENCE [LARGE SCALE GENOMIC DNA]</scope>
    <source>
        <strain evidence="2 3">DSM 24194</strain>
    </source>
</reference>
<accession>A0A839YZJ5</accession>
<evidence type="ECO:0000313" key="3">
    <source>
        <dbReference type="Proteomes" id="UP000578569"/>
    </source>
</evidence>
<dbReference type="Proteomes" id="UP000578569">
    <property type="component" value="Unassembled WGS sequence"/>
</dbReference>
<keyword evidence="1" id="KW-0472">Membrane</keyword>
<organism evidence="2 3">
    <name type="scientific">Sphingomicrobium lutaoense</name>
    <dbReference type="NCBI Taxonomy" id="515949"/>
    <lineage>
        <taxon>Bacteria</taxon>
        <taxon>Pseudomonadati</taxon>
        <taxon>Pseudomonadota</taxon>
        <taxon>Alphaproteobacteria</taxon>
        <taxon>Sphingomonadales</taxon>
        <taxon>Sphingomonadaceae</taxon>
        <taxon>Sphingomicrobium</taxon>
    </lineage>
</organism>
<gene>
    <name evidence="2" type="ORF">FHS50_000903</name>
</gene>
<dbReference type="RefSeq" id="WP_183933188.1">
    <property type="nucleotide sequence ID" value="NZ_JACICF010000001.1"/>
</dbReference>
<keyword evidence="1" id="KW-1133">Transmembrane helix</keyword>
<keyword evidence="1" id="KW-0812">Transmembrane</keyword>